<sequence>MAAPAFEHHARATRQPWPSFDPITPTSGEQPEFPRPEERTTESVWLDERRDDERWPHLPDDEMLWQPPVSTFNSHDITRLDDEQRGR</sequence>
<name>A0AA94UC89_9MYCO</name>
<proteinExistence type="predicted"/>
<gene>
    <name evidence="2" type="ORF">C1S79_20855</name>
</gene>
<dbReference type="AlphaFoldDB" id="A0AA94UC89"/>
<reference evidence="2 3" key="1">
    <citation type="submission" date="2018-01" db="EMBL/GenBank/DDBJ databases">
        <title>Comparative genomics of Mycobacterium mucogenicum and Mycobacterium neoaurum clade members emphasizing tRNA and non-coding RNA.</title>
        <authorList>
            <person name="Behra P.R.K."/>
            <person name="Pettersson B.M.F."/>
            <person name="Das S."/>
            <person name="Dasgupta S."/>
            <person name="Kirsebom L.A."/>
        </authorList>
    </citation>
    <scope>NUCLEOTIDE SEQUENCE [LARGE SCALE GENOMIC DNA]</scope>
    <source>
        <strain evidence="2 3">DSM 45104</strain>
    </source>
</reference>
<dbReference type="RefSeq" id="WP_138250340.1">
    <property type="nucleotide sequence ID" value="NZ_AP022616.1"/>
</dbReference>
<protein>
    <submittedName>
        <fullName evidence="2">Uncharacterized protein</fullName>
    </submittedName>
</protein>
<feature type="compositionally biased region" description="Basic and acidic residues" evidence="1">
    <location>
        <begin position="1"/>
        <end position="10"/>
    </location>
</feature>
<dbReference type="Proteomes" id="UP000309984">
    <property type="component" value="Unassembled WGS sequence"/>
</dbReference>
<evidence type="ECO:0000256" key="1">
    <source>
        <dbReference type="SAM" id="MobiDB-lite"/>
    </source>
</evidence>
<accession>A0AA94UC89</accession>
<feature type="compositionally biased region" description="Basic and acidic residues" evidence="1">
    <location>
        <begin position="32"/>
        <end position="60"/>
    </location>
</feature>
<evidence type="ECO:0000313" key="3">
    <source>
        <dbReference type="Proteomes" id="UP000309984"/>
    </source>
</evidence>
<organism evidence="2 3">
    <name type="scientific">Mycolicibacterium phocaicum</name>
    <dbReference type="NCBI Taxonomy" id="319706"/>
    <lineage>
        <taxon>Bacteria</taxon>
        <taxon>Bacillati</taxon>
        <taxon>Actinomycetota</taxon>
        <taxon>Actinomycetes</taxon>
        <taxon>Mycobacteriales</taxon>
        <taxon>Mycobacteriaceae</taxon>
        <taxon>Mycolicibacterium</taxon>
    </lineage>
</organism>
<dbReference type="EMBL" id="POTM01000052">
    <property type="protein sequence ID" value="TLH63629.1"/>
    <property type="molecule type" value="Genomic_DNA"/>
</dbReference>
<feature type="compositionally biased region" description="Basic and acidic residues" evidence="1">
    <location>
        <begin position="76"/>
        <end position="87"/>
    </location>
</feature>
<evidence type="ECO:0000313" key="2">
    <source>
        <dbReference type="EMBL" id="TLH63629.1"/>
    </source>
</evidence>
<keyword evidence="3" id="KW-1185">Reference proteome</keyword>
<feature type="region of interest" description="Disordered" evidence="1">
    <location>
        <begin position="1"/>
        <end position="87"/>
    </location>
</feature>
<comment type="caution">
    <text evidence="2">The sequence shown here is derived from an EMBL/GenBank/DDBJ whole genome shotgun (WGS) entry which is preliminary data.</text>
</comment>